<gene>
    <name evidence="2" type="ORF">FPE01S_01_03980</name>
</gene>
<feature type="transmembrane region" description="Helical" evidence="1">
    <location>
        <begin position="50"/>
        <end position="70"/>
    </location>
</feature>
<feature type="transmembrane region" description="Helical" evidence="1">
    <location>
        <begin position="77"/>
        <end position="102"/>
    </location>
</feature>
<evidence type="ECO:0000313" key="2">
    <source>
        <dbReference type="EMBL" id="GAO41386.1"/>
    </source>
</evidence>
<dbReference type="AlphaFoldDB" id="A0A0E9MVE8"/>
<keyword evidence="1" id="KW-0472">Membrane</keyword>
<dbReference type="EMBL" id="BBWV01000001">
    <property type="protein sequence ID" value="GAO41386.1"/>
    <property type="molecule type" value="Genomic_DNA"/>
</dbReference>
<dbReference type="STRING" id="1220578.FPE01S_01_03980"/>
<evidence type="ECO:0000313" key="3">
    <source>
        <dbReference type="Proteomes" id="UP000033121"/>
    </source>
</evidence>
<reference evidence="2 3" key="1">
    <citation type="submission" date="2015-04" db="EMBL/GenBank/DDBJ databases">
        <title>Whole genome shotgun sequence of Flavihumibacter petaseus NBRC 106054.</title>
        <authorList>
            <person name="Miyazawa S."/>
            <person name="Hosoyama A."/>
            <person name="Hashimoto M."/>
            <person name="Noguchi M."/>
            <person name="Tsuchikane K."/>
            <person name="Ohji S."/>
            <person name="Yamazoe A."/>
            <person name="Ichikawa N."/>
            <person name="Kimura A."/>
            <person name="Fujita N."/>
        </authorList>
    </citation>
    <scope>NUCLEOTIDE SEQUENCE [LARGE SCALE GENOMIC DNA]</scope>
    <source>
        <strain evidence="2 3">NBRC 106054</strain>
    </source>
</reference>
<keyword evidence="1" id="KW-0812">Transmembrane</keyword>
<keyword evidence="3" id="KW-1185">Reference proteome</keyword>
<accession>A0A0E9MVE8</accession>
<dbReference type="Proteomes" id="UP000033121">
    <property type="component" value="Unassembled WGS sequence"/>
</dbReference>
<keyword evidence="1" id="KW-1133">Transmembrane helix</keyword>
<organism evidence="2 3">
    <name type="scientific">Flavihumibacter petaseus NBRC 106054</name>
    <dbReference type="NCBI Taxonomy" id="1220578"/>
    <lineage>
        <taxon>Bacteria</taxon>
        <taxon>Pseudomonadati</taxon>
        <taxon>Bacteroidota</taxon>
        <taxon>Chitinophagia</taxon>
        <taxon>Chitinophagales</taxon>
        <taxon>Chitinophagaceae</taxon>
        <taxon>Flavihumibacter</taxon>
    </lineage>
</organism>
<evidence type="ECO:0008006" key="4">
    <source>
        <dbReference type="Google" id="ProtNLM"/>
    </source>
</evidence>
<sequence length="152" mass="17417">MKLDKLKMPKMALTATAAYTGFLLYLWIAHVSHAAVPGWHTILVDETAMAGIIGLEAILFLVLLYTFWSLGLPRRVFVIGIVNLLLTIAFSILIFTPYLVYQFTFDPADIDRSVSFIHRYELARFVSSVVFICFQLVFFYVIIRAYANRKIK</sequence>
<feature type="transmembrane region" description="Helical" evidence="1">
    <location>
        <begin position="122"/>
        <end position="143"/>
    </location>
</feature>
<protein>
    <recommendedName>
        <fullName evidence="4">DUF4149 domain-containing protein</fullName>
    </recommendedName>
</protein>
<name>A0A0E9MVE8_9BACT</name>
<evidence type="ECO:0000256" key="1">
    <source>
        <dbReference type="SAM" id="Phobius"/>
    </source>
</evidence>
<proteinExistence type="predicted"/>
<comment type="caution">
    <text evidence="2">The sequence shown here is derived from an EMBL/GenBank/DDBJ whole genome shotgun (WGS) entry which is preliminary data.</text>
</comment>